<dbReference type="SFLD" id="SFLDS00029">
    <property type="entry name" value="Radical_SAM"/>
    <property type="match status" value="1"/>
</dbReference>
<dbReference type="Proteomes" id="UP000515561">
    <property type="component" value="Chromosome"/>
</dbReference>
<dbReference type="Gene3D" id="3.80.30.20">
    <property type="entry name" value="tm_1862 like domain"/>
    <property type="match status" value="1"/>
</dbReference>
<organism evidence="7 8">
    <name type="scientific">Anaerocolumna cellulosilytica</name>
    <dbReference type="NCBI Taxonomy" id="433286"/>
    <lineage>
        <taxon>Bacteria</taxon>
        <taxon>Bacillati</taxon>
        <taxon>Bacillota</taxon>
        <taxon>Clostridia</taxon>
        <taxon>Lachnospirales</taxon>
        <taxon>Lachnospiraceae</taxon>
        <taxon>Anaerocolumna</taxon>
    </lineage>
</organism>
<dbReference type="RefSeq" id="WP_184095295.1">
    <property type="nucleotide sequence ID" value="NZ_AP023367.1"/>
</dbReference>
<dbReference type="InterPro" id="IPR023404">
    <property type="entry name" value="rSAM_horseshoe"/>
</dbReference>
<dbReference type="PANTHER" id="PTHR11135:SF1">
    <property type="entry name" value="PROTEIN YHCC"/>
    <property type="match status" value="1"/>
</dbReference>
<dbReference type="KEGG" id="acel:acsn021_40470"/>
<evidence type="ECO:0000256" key="6">
    <source>
        <dbReference type="ARBA" id="ARBA00023014"/>
    </source>
</evidence>
<evidence type="ECO:0000256" key="4">
    <source>
        <dbReference type="ARBA" id="ARBA00022723"/>
    </source>
</evidence>
<dbReference type="InterPro" id="IPR058240">
    <property type="entry name" value="rSAM_sf"/>
</dbReference>
<comment type="cofactor">
    <cofactor evidence="1">
        <name>[4Fe-4S] cluster</name>
        <dbReference type="ChEBI" id="CHEBI:49883"/>
    </cofactor>
</comment>
<dbReference type="InterPro" id="IPR005911">
    <property type="entry name" value="YhcC-like"/>
</dbReference>
<dbReference type="Pfam" id="PF16199">
    <property type="entry name" value="Radical_SAM_C"/>
    <property type="match status" value="1"/>
</dbReference>
<evidence type="ECO:0000313" key="8">
    <source>
        <dbReference type="Proteomes" id="UP000515561"/>
    </source>
</evidence>
<dbReference type="CDD" id="cd01335">
    <property type="entry name" value="Radical_SAM"/>
    <property type="match status" value="1"/>
</dbReference>
<dbReference type="GO" id="GO:0003824">
    <property type="term" value="F:catalytic activity"/>
    <property type="evidence" value="ECO:0007669"/>
    <property type="project" value="InterPro"/>
</dbReference>
<dbReference type="InterPro" id="IPR007197">
    <property type="entry name" value="rSAM"/>
</dbReference>
<reference evidence="7 8" key="1">
    <citation type="journal article" date="2016" name="Int. J. Syst. Evol. Microbiol.">
        <title>Descriptions of Anaerotaenia torta gen. nov., sp. nov. and Anaerocolumna cellulosilytica gen. nov., sp. nov. isolated from a methanogenic reactor of cattle waste.</title>
        <authorList>
            <person name="Uek A."/>
            <person name="Ohtaki Y."/>
            <person name="Kaku N."/>
            <person name="Ueki K."/>
        </authorList>
    </citation>
    <scope>NUCLEOTIDE SEQUENCE [LARGE SCALE GENOMIC DNA]</scope>
    <source>
        <strain evidence="7 8">SN021</strain>
    </source>
</reference>
<keyword evidence="6" id="KW-0411">Iron-sulfur</keyword>
<dbReference type="AlphaFoldDB" id="A0A6S6RCA6"/>
<sequence>MSLIQWGEKPYYSLDYYIKQTYGKKLYKLSLNAGLTCPNRDGTLGTRGCIFCSEGGSGDFSSSSTLSITAQIEAAKKKVDSKLKPPKDVTVAGSLSPASNYIAYFQAFTNTYGDLAYLEKIFTEAINHPDIAILSIATRPDCLNEDILNLLAALNERKPVWIELGLQSCHEKTARFIRRGYSLPVFEEAVNNLQKRSIITIVHLILGLPGESTSDILESVSYVASLPIQGVKLQLLHILKNTDLAVYNPSVYTMEEYADLLIRCIENLPKDMVIHRITGDGPKNLLLAPLWSSNKKAVLNLIHKEFKNRKTWQGKKLETTNKSNL</sequence>
<dbReference type="Pfam" id="PF04055">
    <property type="entry name" value="Radical_SAM"/>
    <property type="match status" value="1"/>
</dbReference>
<dbReference type="PANTHER" id="PTHR11135">
    <property type="entry name" value="HISTONE ACETYLTRANSFERASE-RELATED"/>
    <property type="match status" value="1"/>
</dbReference>
<keyword evidence="2" id="KW-0004">4Fe-4S</keyword>
<keyword evidence="3" id="KW-0949">S-adenosyl-L-methionine</keyword>
<evidence type="ECO:0000256" key="5">
    <source>
        <dbReference type="ARBA" id="ARBA00023004"/>
    </source>
</evidence>
<keyword evidence="4" id="KW-0479">Metal-binding</keyword>
<dbReference type="SFLD" id="SFLDG01091">
    <property type="entry name" value="uncharacterized_CHP01210-like"/>
    <property type="match status" value="1"/>
</dbReference>
<keyword evidence="5" id="KW-0408">Iron</keyword>
<evidence type="ECO:0000256" key="1">
    <source>
        <dbReference type="ARBA" id="ARBA00001966"/>
    </source>
</evidence>
<name>A0A6S6RCA6_9FIRM</name>
<gene>
    <name evidence="7" type="ORF">acsn021_40470</name>
</gene>
<dbReference type="SUPFAM" id="SSF102114">
    <property type="entry name" value="Radical SAM enzymes"/>
    <property type="match status" value="1"/>
</dbReference>
<keyword evidence="8" id="KW-1185">Reference proteome</keyword>
<evidence type="ECO:0000256" key="3">
    <source>
        <dbReference type="ARBA" id="ARBA00022691"/>
    </source>
</evidence>
<dbReference type="GO" id="GO:0046872">
    <property type="term" value="F:metal ion binding"/>
    <property type="evidence" value="ECO:0007669"/>
    <property type="project" value="UniProtKB-KW"/>
</dbReference>
<dbReference type="InterPro" id="IPR039661">
    <property type="entry name" value="ELP3"/>
</dbReference>
<evidence type="ECO:0000313" key="7">
    <source>
        <dbReference type="EMBL" id="BCJ96478.1"/>
    </source>
</evidence>
<dbReference type="EMBL" id="AP023367">
    <property type="protein sequence ID" value="BCJ96478.1"/>
    <property type="molecule type" value="Genomic_DNA"/>
</dbReference>
<proteinExistence type="predicted"/>
<protein>
    <submittedName>
        <fullName evidence="7">TIGR01212 family radical SAM protein</fullName>
    </submittedName>
</protein>
<dbReference type="SFLD" id="SFLDG01086">
    <property type="entry name" value="elongater_protein-like"/>
    <property type="match status" value="1"/>
</dbReference>
<dbReference type="PROSITE" id="PS51918">
    <property type="entry name" value="RADICAL_SAM"/>
    <property type="match status" value="1"/>
</dbReference>
<dbReference type="GO" id="GO:0051539">
    <property type="term" value="F:4 iron, 4 sulfur cluster binding"/>
    <property type="evidence" value="ECO:0007669"/>
    <property type="project" value="UniProtKB-KW"/>
</dbReference>
<dbReference type="NCBIfam" id="TIGR01212">
    <property type="entry name" value="TIGR01212 family radical SAM protein"/>
    <property type="match status" value="1"/>
</dbReference>
<accession>A0A6S6RCA6</accession>
<dbReference type="InterPro" id="IPR032432">
    <property type="entry name" value="Radical_SAM_C"/>
</dbReference>
<dbReference type="InterPro" id="IPR006638">
    <property type="entry name" value="Elp3/MiaA/NifB-like_rSAM"/>
</dbReference>
<evidence type="ECO:0000256" key="2">
    <source>
        <dbReference type="ARBA" id="ARBA00022485"/>
    </source>
</evidence>
<dbReference type="SMART" id="SM00729">
    <property type="entry name" value="Elp3"/>
    <property type="match status" value="1"/>
</dbReference>